<dbReference type="BioCyc" id="ECAT999415-HMP:GTTI-1620-MONOMER"/>
<organism evidence="2 3">
    <name type="scientific">Eggerthia catenaformis OT 569 = DSM 20559</name>
    <dbReference type="NCBI Taxonomy" id="999415"/>
    <lineage>
        <taxon>Bacteria</taxon>
        <taxon>Bacillati</taxon>
        <taxon>Bacillota</taxon>
        <taxon>Erysipelotrichia</taxon>
        <taxon>Erysipelotrichales</taxon>
        <taxon>Coprobacillaceae</taxon>
        <taxon>Eggerthia</taxon>
    </lineage>
</organism>
<evidence type="ECO:0000313" key="3">
    <source>
        <dbReference type="Proteomes" id="UP000011758"/>
    </source>
</evidence>
<proteinExistence type="predicted"/>
<protein>
    <submittedName>
        <fullName evidence="2">Uncharacterized protein</fullName>
    </submittedName>
</protein>
<dbReference type="STRING" id="999415.HMPREF9943_01565"/>
<keyword evidence="1" id="KW-0812">Transmembrane</keyword>
<dbReference type="EMBL" id="AGEJ01000024">
    <property type="protein sequence ID" value="EMD16162.1"/>
    <property type="molecule type" value="Genomic_DNA"/>
</dbReference>
<keyword evidence="3" id="KW-1185">Reference proteome</keyword>
<reference evidence="2 3" key="1">
    <citation type="submission" date="2013-02" db="EMBL/GenBank/DDBJ databases">
        <title>The Genome Sequence of Lactobacillus catenaformis F0143.</title>
        <authorList>
            <consortium name="The Broad Institute Genome Sequencing Platform"/>
            <person name="Earl A."/>
            <person name="Ward D."/>
            <person name="Feldgarden M."/>
            <person name="Gevers D."/>
            <person name="Izard J."/>
            <person name="Blanton J.M."/>
            <person name="Mathney J."/>
            <person name="Dewhirst F.E."/>
            <person name="Young S.K."/>
            <person name="Zeng Q."/>
            <person name="Gargeya S."/>
            <person name="Fitzgerald M."/>
            <person name="Haas B."/>
            <person name="Abouelleil A."/>
            <person name="Alvarado L."/>
            <person name="Arachchi H.M."/>
            <person name="Berlin A."/>
            <person name="Chapman S.B."/>
            <person name="Gearin G."/>
            <person name="Goldberg J."/>
            <person name="Griggs A."/>
            <person name="Gujja S."/>
            <person name="Hansen M."/>
            <person name="Heiman D."/>
            <person name="Howarth C."/>
            <person name="Larimer J."/>
            <person name="Lui A."/>
            <person name="MacDonald P.J.P."/>
            <person name="McCowen C."/>
            <person name="Montmayeur A."/>
            <person name="Murphy C."/>
            <person name="Neiman D."/>
            <person name="Pearson M."/>
            <person name="Priest M."/>
            <person name="Roberts A."/>
            <person name="Saif S."/>
            <person name="Shea T."/>
            <person name="Sisk P."/>
            <person name="Stolte C."/>
            <person name="Sykes S."/>
            <person name="Wortman J."/>
            <person name="Nusbaum C."/>
            <person name="Birren B."/>
        </authorList>
    </citation>
    <scope>NUCLEOTIDE SEQUENCE [LARGE SCALE GENOMIC DNA]</scope>
    <source>
        <strain evidence="2 3">OT 569</strain>
    </source>
</reference>
<evidence type="ECO:0000313" key="2">
    <source>
        <dbReference type="EMBL" id="EMD16162.1"/>
    </source>
</evidence>
<keyword evidence="1" id="KW-0472">Membrane</keyword>
<evidence type="ECO:0000256" key="1">
    <source>
        <dbReference type="SAM" id="Phobius"/>
    </source>
</evidence>
<keyword evidence="1" id="KW-1133">Transmembrane helix</keyword>
<dbReference type="Proteomes" id="UP000011758">
    <property type="component" value="Unassembled WGS sequence"/>
</dbReference>
<dbReference type="AlphaFoldDB" id="M2P794"/>
<name>M2P794_9FIRM</name>
<feature type="transmembrane region" description="Helical" evidence="1">
    <location>
        <begin position="48"/>
        <end position="68"/>
    </location>
</feature>
<comment type="caution">
    <text evidence="2">The sequence shown here is derived from an EMBL/GenBank/DDBJ whole genome shotgun (WGS) entry which is preliminary data.</text>
</comment>
<accession>M2P794</accession>
<gene>
    <name evidence="2" type="ORF">HMPREF9943_01565</name>
</gene>
<sequence>MRMDIVITLIEKIIFLREIDVPIESIKMEDKTVIIGTKTNVRDYLKRLPICFLYSLLIDVPLILYASLIKYFHKYLIAEI</sequence>